<dbReference type="RefSeq" id="WP_050661630.1">
    <property type="nucleotide sequence ID" value="NZ_CP118494.1"/>
</dbReference>
<protein>
    <recommendedName>
        <fullName evidence="4">MetA-pathway of phenol degradation</fullName>
    </recommendedName>
</protein>
<accession>A0A0L6CYR4</accession>
<dbReference type="STRING" id="74031.SAMN04488077_103247"/>
<dbReference type="AlphaFoldDB" id="A0A0L6CYR4"/>
<evidence type="ECO:0000256" key="1">
    <source>
        <dbReference type="SAM" id="SignalP"/>
    </source>
</evidence>
<evidence type="ECO:0000313" key="2">
    <source>
        <dbReference type="EMBL" id="KNX42618.1"/>
    </source>
</evidence>
<proteinExistence type="predicted"/>
<gene>
    <name evidence="2" type="ORF">ROTO_06850</name>
</gene>
<evidence type="ECO:0000313" key="3">
    <source>
        <dbReference type="Proteomes" id="UP000037046"/>
    </source>
</evidence>
<comment type="caution">
    <text evidence="2">The sequence shown here is derived from an EMBL/GenBank/DDBJ whole genome shotgun (WGS) entry which is preliminary data.</text>
</comment>
<dbReference type="OrthoDB" id="5450709at2"/>
<dbReference type="EMBL" id="LGVV01000006">
    <property type="protein sequence ID" value="KNX42618.1"/>
    <property type="molecule type" value="Genomic_DNA"/>
</dbReference>
<reference evidence="3" key="1">
    <citation type="submission" date="2015-07" db="EMBL/GenBank/DDBJ databases">
        <title>Draft Genome Sequence of Roseovarius tolerans EL-164, a producer of N-Acylated Alanine Methyl Esters (NAMEs).</title>
        <authorList>
            <person name="Voget S."/>
            <person name="Bruns H."/>
            <person name="Wagner-Doebler I."/>
            <person name="Schulz S."/>
            <person name="Daniel R."/>
        </authorList>
    </citation>
    <scope>NUCLEOTIDE SEQUENCE [LARGE SCALE GENOMIC DNA]</scope>
    <source>
        <strain evidence="3">EL-164</strain>
    </source>
</reference>
<feature type="signal peptide" evidence="1">
    <location>
        <begin position="1"/>
        <end position="26"/>
    </location>
</feature>
<organism evidence="2 3">
    <name type="scientific">Roseovarius tolerans</name>
    <dbReference type="NCBI Taxonomy" id="74031"/>
    <lineage>
        <taxon>Bacteria</taxon>
        <taxon>Pseudomonadati</taxon>
        <taxon>Pseudomonadota</taxon>
        <taxon>Alphaproteobacteria</taxon>
        <taxon>Rhodobacterales</taxon>
        <taxon>Roseobacteraceae</taxon>
        <taxon>Roseovarius</taxon>
    </lineage>
</organism>
<sequence>MTQAFLRAGAFCAALSLCLSTLPATAHEDAPPAPEDGLRVSATDLPPLRADGHAPIGVMGEHRHKTGEVMLSYRFMHMDMQGNLIGDDNVSPTTIATTVPNRFFGAPGQPPTLRIVPTEMQMQMHMFGAMYAPNDRITLMAMLPYIEKKMDHITFQGGAGTNVLGGFRTSSEGWGDLKVSALIGLAERGTHKWHLNFGVSLPTGSTSERGTILAPNGARPNIRLPYAMQIGSGTYDLLPGITYSARSGDTAWGAQLSGVIRTGRNEGYRLGHEARLTGWASIQPKPWISLSGRIEAKTVGDISGRDSQIAGPVQTADPDNYGGDTITLFAGVNLVSQRGALRGHRLAAEIGVPIYQDLNGPQMETDWIASLGWQYAF</sequence>
<keyword evidence="1" id="KW-0732">Signal</keyword>
<dbReference type="Proteomes" id="UP000037046">
    <property type="component" value="Unassembled WGS sequence"/>
</dbReference>
<feature type="chain" id="PRO_5005563265" description="MetA-pathway of phenol degradation" evidence="1">
    <location>
        <begin position="27"/>
        <end position="377"/>
    </location>
</feature>
<keyword evidence="3" id="KW-1185">Reference proteome</keyword>
<evidence type="ECO:0008006" key="4">
    <source>
        <dbReference type="Google" id="ProtNLM"/>
    </source>
</evidence>
<dbReference type="PATRIC" id="fig|74031.6.peg.704"/>
<name>A0A0L6CYR4_9RHOB</name>